<dbReference type="STRING" id="96773.Tchl_0338"/>
<dbReference type="EMBL" id="CP018839">
    <property type="protein sequence ID" value="APR03211.1"/>
    <property type="molecule type" value="Genomic_DNA"/>
</dbReference>
<gene>
    <name evidence="1" type="ORF">Tchl_0338</name>
</gene>
<protein>
    <submittedName>
        <fullName evidence="1">Uncharacterized protein</fullName>
    </submittedName>
</protein>
<dbReference type="Proteomes" id="UP000185739">
    <property type="component" value="Chromosome"/>
</dbReference>
<dbReference type="OrthoDB" id="9179484at2"/>
<proteinExistence type="predicted"/>
<sequence>MSTFQEVNDASLIKLIGEAQQRVVFVAPGVHQTVAEALGQRLAEVDRLQVTVVIDPDEDVCRIGYGDAKGLELLSSYAERQSFALMAQPGLRVGVLLVDDVTLVWSPTPRSVEAAPLGNAASPTERSPNGLLLGANPGEQLAHAVSAAGTDTLPFDAEVGVEVVTKERVQKTLDGLAKNPPIPVDLARITRVFSTKLQFAEFTVKGAKFSKRELKVSNDYMNADIQGELKGLVESRLRAFGDFRDEEVEVPAFNNGNEVFDSSQKRLMEKVSEASLQRQRNELERRYLFNVPGFGRLIAKDDKQDLERLVAAYRVQLEAYSEAIRQRLDAQAGKIIDEAAKLIAERAARTGSKLDEKQLRDSIQKSLDRTKDEVPEVKLVFKDVTYEQTKNPEFRAKVDKALPAAKRKQMGDWNHDFDAAKAVDGQVNVSRS</sequence>
<dbReference type="AlphaFoldDB" id="A0A1H5WBH1"/>
<reference evidence="1 2" key="1">
    <citation type="submission" date="2016-12" db="EMBL/GenBank/DDBJ databases">
        <title>Complete genome sequence of Thauera chlorobenzoica, a Betaproteobacterium degrading haloaromatics anaerobically to CO2 and halides.</title>
        <authorList>
            <person name="Goris T."/>
            <person name="Mergelsberg M."/>
            <person name="Boll M."/>
        </authorList>
    </citation>
    <scope>NUCLEOTIDE SEQUENCE [LARGE SCALE GENOMIC DNA]</scope>
    <source>
        <strain evidence="1 2">3CB1</strain>
    </source>
</reference>
<dbReference type="RefSeq" id="WP_075146858.1">
    <property type="nucleotide sequence ID" value="NZ_CP018839.1"/>
</dbReference>
<keyword evidence="2" id="KW-1185">Reference proteome</keyword>
<dbReference type="KEGG" id="tcl:Tchl_0338"/>
<name>A0A1H5WBH1_9RHOO</name>
<evidence type="ECO:0000313" key="1">
    <source>
        <dbReference type="EMBL" id="APR03211.1"/>
    </source>
</evidence>
<accession>A0A1H5WBH1</accession>
<evidence type="ECO:0000313" key="2">
    <source>
        <dbReference type="Proteomes" id="UP000185739"/>
    </source>
</evidence>
<organism evidence="1 2">
    <name type="scientific">Thauera chlorobenzoica</name>
    <dbReference type="NCBI Taxonomy" id="96773"/>
    <lineage>
        <taxon>Bacteria</taxon>
        <taxon>Pseudomonadati</taxon>
        <taxon>Pseudomonadota</taxon>
        <taxon>Betaproteobacteria</taxon>
        <taxon>Rhodocyclales</taxon>
        <taxon>Zoogloeaceae</taxon>
        <taxon>Thauera</taxon>
    </lineage>
</organism>